<comment type="caution">
    <text evidence="1">The sequence shown here is derived from an EMBL/GenBank/DDBJ whole genome shotgun (WGS) entry which is preliminary data.</text>
</comment>
<reference evidence="2" key="1">
    <citation type="submission" date="2014-06" db="EMBL/GenBank/DDBJ databases">
        <authorList>
            <person name="Le Roux Frederique"/>
        </authorList>
    </citation>
    <scope>NUCLEOTIDE SEQUENCE [LARGE SCALE GENOMIC DNA]</scope>
    <source>
        <strain evidence="2">J5-5</strain>
    </source>
</reference>
<gene>
    <name evidence="1" type="ORF">VCR5J5_80001</name>
</gene>
<protein>
    <submittedName>
        <fullName evidence="1">Uncharacterized protein</fullName>
    </submittedName>
</protein>
<proteinExistence type="predicted"/>
<dbReference type="AlphaFoldDB" id="A0A822N905"/>
<organism evidence="1 2">
    <name type="scientific">Vibrio crassostreae</name>
    <dbReference type="NCBI Taxonomy" id="246167"/>
    <lineage>
        <taxon>Bacteria</taxon>
        <taxon>Pseudomonadati</taxon>
        <taxon>Pseudomonadota</taxon>
        <taxon>Gammaproteobacteria</taxon>
        <taxon>Vibrionales</taxon>
        <taxon>Vibrionaceae</taxon>
        <taxon>Vibrio</taxon>
    </lineage>
</organism>
<evidence type="ECO:0000313" key="1">
    <source>
        <dbReference type="EMBL" id="CDT69595.1"/>
    </source>
</evidence>
<dbReference type="Proteomes" id="UP000049495">
    <property type="component" value="Unassembled WGS sequence"/>
</dbReference>
<dbReference type="EMBL" id="CCJV01000144">
    <property type="protein sequence ID" value="CDT69595.1"/>
    <property type="molecule type" value="Genomic_DNA"/>
</dbReference>
<evidence type="ECO:0000313" key="2">
    <source>
        <dbReference type="Proteomes" id="UP000049495"/>
    </source>
</evidence>
<name>A0A822N905_9VIBR</name>
<accession>A0A822N905</accession>
<sequence>MRFFTSINRLIHKMLGVDNLVDKVISGLILYLSLKDLSCFQYIR</sequence>